<dbReference type="RefSeq" id="WP_188378576.1">
    <property type="nucleotide sequence ID" value="NZ_BMEL01000004.1"/>
</dbReference>
<reference evidence="1" key="1">
    <citation type="journal article" date="2014" name="Int. J. Syst. Evol. Microbiol.">
        <title>Complete genome sequence of Corynebacterium casei LMG S-19264T (=DSM 44701T), isolated from a smear-ripened cheese.</title>
        <authorList>
            <consortium name="US DOE Joint Genome Institute (JGI-PGF)"/>
            <person name="Walter F."/>
            <person name="Albersmeier A."/>
            <person name="Kalinowski J."/>
            <person name="Ruckert C."/>
        </authorList>
    </citation>
    <scope>NUCLEOTIDE SEQUENCE</scope>
    <source>
        <strain evidence="1">CGMCC 1.12153</strain>
    </source>
</reference>
<keyword evidence="2" id="KW-1185">Reference proteome</keyword>
<proteinExistence type="predicted"/>
<dbReference type="AlphaFoldDB" id="A0A917B8D4"/>
<protein>
    <submittedName>
        <fullName evidence="1">Uncharacterized protein</fullName>
    </submittedName>
</protein>
<dbReference type="EMBL" id="BMEL01000004">
    <property type="protein sequence ID" value="GGF30942.1"/>
    <property type="molecule type" value="Genomic_DNA"/>
</dbReference>
<accession>A0A917B8D4</accession>
<organism evidence="1 2">
    <name type="scientific">Halobacillus andaensis</name>
    <dbReference type="NCBI Taxonomy" id="1176239"/>
    <lineage>
        <taxon>Bacteria</taxon>
        <taxon>Bacillati</taxon>
        <taxon>Bacillota</taxon>
        <taxon>Bacilli</taxon>
        <taxon>Bacillales</taxon>
        <taxon>Bacillaceae</taxon>
        <taxon>Halobacillus</taxon>
    </lineage>
</organism>
<sequence length="70" mass="7947">MSNFIKSGNVYEDLVTRIIVEMGIGKADVFLQEGLKAIHKFIEIHNEANAYQLKTVIQNHFRSLLSPSND</sequence>
<evidence type="ECO:0000313" key="1">
    <source>
        <dbReference type="EMBL" id="GGF30942.1"/>
    </source>
</evidence>
<gene>
    <name evidence="1" type="ORF">GCM10010954_32650</name>
</gene>
<name>A0A917B8D4_HALAA</name>
<evidence type="ECO:0000313" key="2">
    <source>
        <dbReference type="Proteomes" id="UP000660110"/>
    </source>
</evidence>
<comment type="caution">
    <text evidence="1">The sequence shown here is derived from an EMBL/GenBank/DDBJ whole genome shotgun (WGS) entry which is preliminary data.</text>
</comment>
<dbReference type="Proteomes" id="UP000660110">
    <property type="component" value="Unassembled WGS sequence"/>
</dbReference>
<reference evidence="1" key="2">
    <citation type="submission" date="2020-09" db="EMBL/GenBank/DDBJ databases">
        <authorList>
            <person name="Sun Q."/>
            <person name="Zhou Y."/>
        </authorList>
    </citation>
    <scope>NUCLEOTIDE SEQUENCE</scope>
    <source>
        <strain evidence="1">CGMCC 1.12153</strain>
    </source>
</reference>